<name>A0A699WUT2_TANCI</name>
<proteinExistence type="predicted"/>
<organism evidence="1">
    <name type="scientific">Tanacetum cinerariifolium</name>
    <name type="common">Dalmatian daisy</name>
    <name type="synonym">Chrysanthemum cinerariifolium</name>
    <dbReference type="NCBI Taxonomy" id="118510"/>
    <lineage>
        <taxon>Eukaryota</taxon>
        <taxon>Viridiplantae</taxon>
        <taxon>Streptophyta</taxon>
        <taxon>Embryophyta</taxon>
        <taxon>Tracheophyta</taxon>
        <taxon>Spermatophyta</taxon>
        <taxon>Magnoliopsida</taxon>
        <taxon>eudicotyledons</taxon>
        <taxon>Gunneridae</taxon>
        <taxon>Pentapetalae</taxon>
        <taxon>asterids</taxon>
        <taxon>campanulids</taxon>
        <taxon>Asterales</taxon>
        <taxon>Asteraceae</taxon>
        <taxon>Asteroideae</taxon>
        <taxon>Anthemideae</taxon>
        <taxon>Anthemidinae</taxon>
        <taxon>Tanacetum</taxon>
    </lineage>
</organism>
<gene>
    <name evidence="1" type="ORF">Tci_923354</name>
</gene>
<evidence type="ECO:0000313" key="1">
    <source>
        <dbReference type="EMBL" id="GFD51385.1"/>
    </source>
</evidence>
<dbReference type="InterPro" id="IPR029058">
    <property type="entry name" value="AB_hydrolase_fold"/>
</dbReference>
<dbReference type="AlphaFoldDB" id="A0A699WUT2"/>
<sequence>FPDAVNMPQANTALAQQYAAQRASFGRQSPAAARQQVLATLGIGLPTEAVRAEATGTAAARTYSVRKYQLIRTGQFPVPCVVLTPEKVAASANVVLYLNAAGKEALLNDEAT</sequence>
<accession>A0A699WUT2</accession>
<feature type="non-terminal residue" evidence="1">
    <location>
        <position position="1"/>
    </location>
</feature>
<protein>
    <submittedName>
        <fullName evidence="1">Uncharacterized protein</fullName>
    </submittedName>
</protein>
<dbReference type="EMBL" id="BKCJ011769501">
    <property type="protein sequence ID" value="GFD51385.1"/>
    <property type="molecule type" value="Genomic_DNA"/>
</dbReference>
<comment type="caution">
    <text evidence="1">The sequence shown here is derived from an EMBL/GenBank/DDBJ whole genome shotgun (WGS) entry which is preliminary data.</text>
</comment>
<dbReference type="Gene3D" id="3.40.50.1820">
    <property type="entry name" value="alpha/beta hydrolase"/>
    <property type="match status" value="1"/>
</dbReference>
<feature type="non-terminal residue" evidence="1">
    <location>
        <position position="112"/>
    </location>
</feature>
<reference evidence="1" key="1">
    <citation type="journal article" date="2019" name="Sci. Rep.">
        <title>Draft genome of Tanacetum cinerariifolium, the natural source of mosquito coil.</title>
        <authorList>
            <person name="Yamashiro T."/>
            <person name="Shiraishi A."/>
            <person name="Satake H."/>
            <person name="Nakayama K."/>
        </authorList>
    </citation>
    <scope>NUCLEOTIDE SEQUENCE</scope>
</reference>